<comment type="similarity">
    <text evidence="3 7 9">Belongs to the elongation factor P family.</text>
</comment>
<dbReference type="Pfam" id="PF01132">
    <property type="entry name" value="EFP"/>
    <property type="match status" value="1"/>
</dbReference>
<evidence type="ECO:0000256" key="9">
    <source>
        <dbReference type="RuleBase" id="RU004389"/>
    </source>
</evidence>
<dbReference type="GO" id="GO:0005829">
    <property type="term" value="C:cytosol"/>
    <property type="evidence" value="ECO:0007669"/>
    <property type="project" value="UniProtKB-ARBA"/>
</dbReference>
<evidence type="ECO:0000256" key="1">
    <source>
        <dbReference type="ARBA" id="ARBA00004496"/>
    </source>
</evidence>
<dbReference type="Gene3D" id="2.30.30.30">
    <property type="match status" value="1"/>
</dbReference>
<dbReference type="Pfam" id="PF09285">
    <property type="entry name" value="Elong-fact-P_C"/>
    <property type="match status" value="1"/>
</dbReference>
<keyword evidence="6 7" id="KW-0648">Protein biosynthesis</keyword>
<dbReference type="InterPro" id="IPR012340">
    <property type="entry name" value="NA-bd_OB-fold"/>
</dbReference>
<dbReference type="PIRSF" id="PIRSF005901">
    <property type="entry name" value="EF-P"/>
    <property type="match status" value="1"/>
</dbReference>
<comment type="subcellular location">
    <subcellularLocation>
        <location evidence="1 7">Cytoplasm</location>
    </subcellularLocation>
</comment>
<dbReference type="Gene3D" id="2.40.50.140">
    <property type="entry name" value="Nucleic acid-binding proteins"/>
    <property type="match status" value="2"/>
</dbReference>
<dbReference type="NCBIfam" id="TIGR00038">
    <property type="entry name" value="efp"/>
    <property type="match status" value="1"/>
</dbReference>
<evidence type="ECO:0000256" key="7">
    <source>
        <dbReference type="HAMAP-Rule" id="MF_00141"/>
    </source>
</evidence>
<keyword evidence="5 7" id="KW-0251">Elongation factor</keyword>
<dbReference type="PANTHER" id="PTHR30053">
    <property type="entry name" value="ELONGATION FACTOR P"/>
    <property type="match status" value="1"/>
</dbReference>
<dbReference type="SUPFAM" id="SSF50104">
    <property type="entry name" value="Translation proteins SH3-like domain"/>
    <property type="match status" value="1"/>
</dbReference>
<evidence type="ECO:0000256" key="6">
    <source>
        <dbReference type="ARBA" id="ARBA00022917"/>
    </source>
</evidence>
<keyword evidence="4 7" id="KW-0963">Cytoplasm</keyword>
<comment type="pathway">
    <text evidence="2 7">Protein biosynthesis; polypeptide chain elongation.</text>
</comment>
<evidence type="ECO:0000313" key="12">
    <source>
        <dbReference type="EMBL" id="MCA9385462.1"/>
    </source>
</evidence>
<dbReference type="InterPro" id="IPR020599">
    <property type="entry name" value="Transl_elong_fac_P/YeiP"/>
</dbReference>
<dbReference type="EMBL" id="JAGQLH010000021">
    <property type="protein sequence ID" value="MCA9385462.1"/>
    <property type="molecule type" value="Genomic_DNA"/>
</dbReference>
<dbReference type="InterPro" id="IPR013852">
    <property type="entry name" value="Transl_elong_P/YeiP_CS"/>
</dbReference>
<gene>
    <name evidence="7 12" type="primary">efp</name>
    <name evidence="12" type="ORF">KC717_02315</name>
</gene>
<reference evidence="12" key="2">
    <citation type="journal article" date="2021" name="Microbiome">
        <title>Successional dynamics and alternative stable states in a saline activated sludge microbial community over 9 years.</title>
        <authorList>
            <person name="Wang Y."/>
            <person name="Ye J."/>
            <person name="Ju F."/>
            <person name="Liu L."/>
            <person name="Boyd J.A."/>
            <person name="Deng Y."/>
            <person name="Parks D.H."/>
            <person name="Jiang X."/>
            <person name="Yin X."/>
            <person name="Woodcroft B.J."/>
            <person name="Tyson G.W."/>
            <person name="Hugenholtz P."/>
            <person name="Polz M.F."/>
            <person name="Zhang T."/>
        </authorList>
    </citation>
    <scope>NUCLEOTIDE SEQUENCE</scope>
    <source>
        <strain evidence="12">HKST-UBA11</strain>
    </source>
</reference>
<dbReference type="InterPro" id="IPR001059">
    <property type="entry name" value="Transl_elong_P/YeiP_cen"/>
</dbReference>
<dbReference type="GO" id="GO:0003746">
    <property type="term" value="F:translation elongation factor activity"/>
    <property type="evidence" value="ECO:0007669"/>
    <property type="project" value="UniProtKB-UniRule"/>
</dbReference>
<dbReference type="AlphaFoldDB" id="A0A955L7X0"/>
<evidence type="ECO:0000256" key="5">
    <source>
        <dbReference type="ARBA" id="ARBA00022768"/>
    </source>
</evidence>
<feature type="domain" description="Elongation factor P C-terminal" evidence="10">
    <location>
        <begin position="131"/>
        <end position="186"/>
    </location>
</feature>
<dbReference type="HAMAP" id="MF_00141">
    <property type="entry name" value="EF_P"/>
    <property type="match status" value="1"/>
</dbReference>
<comment type="function">
    <text evidence="7">Involved in peptide bond synthesis. Stimulates efficient translation and peptide-bond synthesis on native or reconstituted 70S ribosomes in vitro. Probably functions indirectly by altering the affinity of the ribosome for aminoacyl-tRNA, thus increasing their reactivity as acceptors for peptidyl transferase.</text>
</comment>
<evidence type="ECO:0000256" key="4">
    <source>
        <dbReference type="ARBA" id="ARBA00022490"/>
    </source>
</evidence>
<evidence type="ECO:0000256" key="3">
    <source>
        <dbReference type="ARBA" id="ARBA00009479"/>
    </source>
</evidence>
<dbReference type="PANTHER" id="PTHR30053:SF14">
    <property type="entry name" value="TRANSLATION ELONGATION FACTOR KOW-LIKE DOMAIN-CONTAINING PROTEIN"/>
    <property type="match status" value="1"/>
</dbReference>
<dbReference type="CDD" id="cd05794">
    <property type="entry name" value="S1_EF-P_repeat_2"/>
    <property type="match status" value="1"/>
</dbReference>
<evidence type="ECO:0000259" key="10">
    <source>
        <dbReference type="SMART" id="SM00841"/>
    </source>
</evidence>
<dbReference type="PROSITE" id="PS01275">
    <property type="entry name" value="EFP"/>
    <property type="match status" value="1"/>
</dbReference>
<organism evidence="12 13">
    <name type="scientific">Candidatus Dojkabacteria bacterium</name>
    <dbReference type="NCBI Taxonomy" id="2099670"/>
    <lineage>
        <taxon>Bacteria</taxon>
        <taxon>Candidatus Dojkabacteria</taxon>
    </lineage>
</organism>
<comment type="caution">
    <text evidence="12">The sequence shown here is derived from an EMBL/GenBank/DDBJ whole genome shotgun (WGS) entry which is preliminary data.</text>
</comment>
<sequence length="187" mass="20494">MATINSNELKEGVVFKDSGSTYIVLKYSHIKKGRGQATIKVKVKNLETSSITILSYTNEQKVESADVEKKSVQFLYSDGVVTTFMDSSDYSQFTLPVEDVEDVLHYTKEGQKVVATYLNGDPVGIELPKSVELLVQDTSDAVSGNTSGNAMKNAVLETGLEIQVPLFIKKGDLLKINTETGTYVSRL</sequence>
<dbReference type="SMART" id="SM01185">
    <property type="entry name" value="EFP"/>
    <property type="match status" value="1"/>
</dbReference>
<dbReference type="InterPro" id="IPR008991">
    <property type="entry name" value="Translation_prot_SH3-like_sf"/>
</dbReference>
<dbReference type="NCBIfam" id="NF001810">
    <property type="entry name" value="PRK00529.1"/>
    <property type="match status" value="1"/>
</dbReference>
<dbReference type="CDD" id="cd04470">
    <property type="entry name" value="S1_EF-P_repeat_1"/>
    <property type="match status" value="1"/>
</dbReference>
<dbReference type="FunFam" id="2.40.50.140:FF:000004">
    <property type="entry name" value="Elongation factor P"/>
    <property type="match status" value="1"/>
</dbReference>
<accession>A0A955L7X0</accession>
<dbReference type="SUPFAM" id="SSF50249">
    <property type="entry name" value="Nucleic acid-binding proteins"/>
    <property type="match status" value="2"/>
</dbReference>
<evidence type="ECO:0000256" key="2">
    <source>
        <dbReference type="ARBA" id="ARBA00004815"/>
    </source>
</evidence>
<dbReference type="InterPro" id="IPR011768">
    <property type="entry name" value="Transl_elongation_fac_P"/>
</dbReference>
<dbReference type="Pfam" id="PF08207">
    <property type="entry name" value="EFP_N"/>
    <property type="match status" value="1"/>
</dbReference>
<evidence type="ECO:0000256" key="8">
    <source>
        <dbReference type="NCBIfam" id="TIGR00038"/>
    </source>
</evidence>
<evidence type="ECO:0000313" key="13">
    <source>
        <dbReference type="Proteomes" id="UP000754563"/>
    </source>
</evidence>
<evidence type="ECO:0000259" key="11">
    <source>
        <dbReference type="SMART" id="SM01185"/>
    </source>
</evidence>
<name>A0A955L7X0_9BACT</name>
<protein>
    <recommendedName>
        <fullName evidence="7 8">Elongation factor P</fullName>
        <shortName evidence="7">EF-P</shortName>
    </recommendedName>
</protein>
<dbReference type="GO" id="GO:0043043">
    <property type="term" value="P:peptide biosynthetic process"/>
    <property type="evidence" value="ECO:0007669"/>
    <property type="project" value="InterPro"/>
</dbReference>
<reference evidence="12" key="1">
    <citation type="submission" date="2020-04" db="EMBL/GenBank/DDBJ databases">
        <authorList>
            <person name="Zhang T."/>
        </authorList>
    </citation>
    <scope>NUCLEOTIDE SEQUENCE</scope>
    <source>
        <strain evidence="12">HKST-UBA11</strain>
    </source>
</reference>
<proteinExistence type="inferred from homology"/>
<dbReference type="InterPro" id="IPR015365">
    <property type="entry name" value="Elong-fact-P_C"/>
</dbReference>
<dbReference type="InterPro" id="IPR013185">
    <property type="entry name" value="Transl_elong_KOW-like"/>
</dbReference>
<dbReference type="InterPro" id="IPR014722">
    <property type="entry name" value="Rib_uL2_dom2"/>
</dbReference>
<dbReference type="Proteomes" id="UP000754563">
    <property type="component" value="Unassembled WGS sequence"/>
</dbReference>
<dbReference type="SMART" id="SM00841">
    <property type="entry name" value="Elong-fact-P_C"/>
    <property type="match status" value="1"/>
</dbReference>
<feature type="domain" description="Translation elongation factor P/YeiP central" evidence="11">
    <location>
        <begin position="69"/>
        <end position="123"/>
    </location>
</feature>